<protein>
    <submittedName>
        <fullName evidence="2">Lipase</fullName>
    </submittedName>
</protein>
<dbReference type="Proteomes" id="UP000298656">
    <property type="component" value="Chromosome 1"/>
</dbReference>
<dbReference type="InterPro" id="IPR002921">
    <property type="entry name" value="Fungal_lipase-type"/>
</dbReference>
<feature type="domain" description="Fungal lipase-type" evidence="1">
    <location>
        <begin position="36"/>
        <end position="155"/>
    </location>
</feature>
<proteinExistence type="predicted"/>
<dbReference type="Gene3D" id="3.40.50.1820">
    <property type="entry name" value="alpha/beta hydrolase"/>
    <property type="match status" value="1"/>
</dbReference>
<dbReference type="InterPro" id="IPR029058">
    <property type="entry name" value="AB_hydrolase_fold"/>
</dbReference>
<dbReference type="EMBL" id="CP040077">
    <property type="protein sequence ID" value="QCP50138.1"/>
    <property type="molecule type" value="Genomic_DNA"/>
</dbReference>
<evidence type="ECO:0000259" key="1">
    <source>
        <dbReference type="Pfam" id="PF01764"/>
    </source>
</evidence>
<evidence type="ECO:0000313" key="3">
    <source>
        <dbReference type="Proteomes" id="UP000298656"/>
    </source>
</evidence>
<gene>
    <name evidence="2" type="ORF">FAZ95_13705</name>
</gene>
<name>A0A4P8IMF2_9BURK</name>
<dbReference type="AlphaFoldDB" id="A0A4P8IMF2"/>
<dbReference type="OrthoDB" id="9096780at2"/>
<dbReference type="GO" id="GO:0006629">
    <property type="term" value="P:lipid metabolic process"/>
    <property type="evidence" value="ECO:0007669"/>
    <property type="project" value="InterPro"/>
</dbReference>
<dbReference type="Pfam" id="PF01764">
    <property type="entry name" value="Lipase_3"/>
    <property type="match status" value="1"/>
</dbReference>
<dbReference type="KEGG" id="tvl:FAZ95_13705"/>
<sequence length="194" mass="20551">MTPRDYALLAQRAYTSPPQIGAEASAARAIVEGSAIAFPGTNNIACWLADLDVEIVNVPDLGVLHAGFWQAFCSIRDPLMALPTPDVAVGHSEGAALALLYAGVLCLAGRAPQEVYAFEPPRVSVDDTLGALLQANGVQVHLYRNGEDVVPLVPRLLHPWQHPGPLTPIGTPSLPVPNVEDHFIERVIAALSAS</sequence>
<dbReference type="SUPFAM" id="SSF53474">
    <property type="entry name" value="alpha/beta-Hydrolases"/>
    <property type="match status" value="1"/>
</dbReference>
<keyword evidence="3" id="KW-1185">Reference proteome</keyword>
<evidence type="ECO:0000313" key="2">
    <source>
        <dbReference type="EMBL" id="QCP50138.1"/>
    </source>
</evidence>
<reference evidence="2 3" key="1">
    <citation type="submission" date="2019-05" db="EMBL/GenBank/DDBJ databases">
        <title>Burkholderia sp. DHOD12, isolated from subtropical forest soil.</title>
        <authorList>
            <person name="Gao Z.-H."/>
            <person name="Qiu L.-H."/>
        </authorList>
    </citation>
    <scope>NUCLEOTIDE SEQUENCE [LARGE SCALE GENOMIC DNA]</scope>
    <source>
        <strain evidence="2 3">DHOD12</strain>
    </source>
</reference>
<organism evidence="2 3">
    <name type="scientific">Trinickia violacea</name>
    <dbReference type="NCBI Taxonomy" id="2571746"/>
    <lineage>
        <taxon>Bacteria</taxon>
        <taxon>Pseudomonadati</taxon>
        <taxon>Pseudomonadota</taxon>
        <taxon>Betaproteobacteria</taxon>
        <taxon>Burkholderiales</taxon>
        <taxon>Burkholderiaceae</taxon>
        <taxon>Trinickia</taxon>
    </lineage>
</organism>
<dbReference type="RefSeq" id="WP_137332957.1">
    <property type="nucleotide sequence ID" value="NZ_CP040077.1"/>
</dbReference>
<accession>A0A4P8IMF2</accession>